<dbReference type="OrthoDB" id="247006at2759"/>
<dbReference type="SUPFAM" id="SSF48371">
    <property type="entry name" value="ARM repeat"/>
    <property type="match status" value="1"/>
</dbReference>
<dbReference type="PROSITE" id="PS50176">
    <property type="entry name" value="ARM_REPEAT"/>
    <property type="match status" value="1"/>
</dbReference>
<dbReference type="PANTHER" id="PTHR21356">
    <property type="entry name" value="ARMADILLO REPEAT CONTAINING 2"/>
    <property type="match status" value="1"/>
</dbReference>
<dbReference type="InterPro" id="IPR038905">
    <property type="entry name" value="ARMC2"/>
</dbReference>
<protein>
    <submittedName>
        <fullName evidence="3">ARMC2 protein</fullName>
    </submittedName>
</protein>
<feature type="repeat" description="ARM" evidence="1">
    <location>
        <begin position="715"/>
        <end position="757"/>
    </location>
</feature>
<dbReference type="GO" id="GO:0007288">
    <property type="term" value="P:sperm axoneme assembly"/>
    <property type="evidence" value="ECO:0007669"/>
    <property type="project" value="TreeGrafter"/>
</dbReference>
<sequence>LLCRGMQASKNKNTEKTGPFYRLSVPKQKTSSEIINEARNVLRTLRTRRPFTPTEDQRKLFGSGSCRAPQNRPPSVFSLHASSFDLAESRPASGVRLSPLDHKPILVTSAKDEDRPISLPKPPVDDAEVRKVSSARAHLFRRSSQGNFLSAKMVTSDQNEEKLDEEPAKMNNLCRNNNCLAEQRSCTPFNDETRQLICNEHISGLEGEDFRKGTAGTLFHMRGESDQMKKPGTGSSWPRSMGWKRRVAGLEDETRINESEEEEIFWHVRILPILHGLEKVEDNIENLCLACTKLYQALNEGNMLRKRFKGRNVLLKTLYKLVDIDSDLFHLKLAKIILAMKVDGKALLGVCKLAFNICRNEKNDYIVQKDRLLDCLLEVLRTEDLQKNNEAFLYCMGAIKFMSGNAVLINEMVNKGAVEMLLQLMKQINNIKENDTCFSNLGHLLVQLTATLRNLADFPAARGRLLCGAAVSELCVALEQRMNDKDICTYIVRIFSKLSSYNDFCAALADCSRCYVLFLALLNKHQKQQDLVIRIIFILGNLTAKNNEAREKFFKEKGSINTLISLFQTYHELDLNAQKWYHERGEEGKNHPEHPSEAEDVLIKLISVLANLSIHPSVGAALAAAHRVVELLVTVLEYKSVDDCEELVINAATTINNLSYYKVKSSAVEDKKLRIAEMLLKLLMSNNMDGVVEAVRVFGNLSQYHEICDFIIKKKIYKFVITLLDAKNQDVCFSACGVLLNLTVDKNKRALLMDEGGIGKLVDCLQDFGPADWQLACLICKTLWNYSENITSAASCFGEDTDTLLVLLTSLLDEELVLDYSLDRNLRNYHKLYWETEFKPVAEKLLHRIQSHHSLCPAVTVTPF</sequence>
<comment type="caution">
    <text evidence="3">The sequence shown here is derived from an EMBL/GenBank/DDBJ whole genome shotgun (WGS) entry which is preliminary data.</text>
</comment>
<accession>A0A7L0E875</accession>
<feature type="non-terminal residue" evidence="3">
    <location>
        <position position="1"/>
    </location>
</feature>
<evidence type="ECO:0000313" key="4">
    <source>
        <dbReference type="Proteomes" id="UP000550660"/>
    </source>
</evidence>
<dbReference type="InterPro" id="IPR016024">
    <property type="entry name" value="ARM-type_fold"/>
</dbReference>
<evidence type="ECO:0000256" key="1">
    <source>
        <dbReference type="PROSITE-ProRule" id="PRU00259"/>
    </source>
</evidence>
<dbReference type="AlphaFoldDB" id="A0A7L0E875"/>
<evidence type="ECO:0000256" key="2">
    <source>
        <dbReference type="SAM" id="MobiDB-lite"/>
    </source>
</evidence>
<dbReference type="SMART" id="SM00185">
    <property type="entry name" value="ARM"/>
    <property type="match status" value="5"/>
</dbReference>
<gene>
    <name evidence="3" type="primary">Armc2</name>
    <name evidence="3" type="ORF">TROMEL_R01057</name>
</gene>
<dbReference type="InterPro" id="IPR011989">
    <property type="entry name" value="ARM-like"/>
</dbReference>
<feature type="non-terminal residue" evidence="3">
    <location>
        <position position="864"/>
    </location>
</feature>
<dbReference type="InterPro" id="IPR000225">
    <property type="entry name" value="Armadillo"/>
</dbReference>
<name>A0A7L0E875_TROML</name>
<dbReference type="EMBL" id="VXAG01000402">
    <property type="protein sequence ID" value="NXJ79174.1"/>
    <property type="molecule type" value="Genomic_DNA"/>
</dbReference>
<feature type="region of interest" description="Disordered" evidence="2">
    <location>
        <begin position="49"/>
        <end position="72"/>
    </location>
</feature>
<evidence type="ECO:0000313" key="3">
    <source>
        <dbReference type="EMBL" id="NXJ79174.1"/>
    </source>
</evidence>
<dbReference type="Gene3D" id="1.25.10.10">
    <property type="entry name" value="Leucine-rich Repeat Variant"/>
    <property type="match status" value="3"/>
</dbReference>
<organism evidence="3 4">
    <name type="scientific">Trogon melanurus</name>
    <name type="common">Black-tailed trogon</name>
    <dbReference type="NCBI Taxonomy" id="56311"/>
    <lineage>
        <taxon>Eukaryota</taxon>
        <taxon>Metazoa</taxon>
        <taxon>Chordata</taxon>
        <taxon>Craniata</taxon>
        <taxon>Vertebrata</taxon>
        <taxon>Euteleostomi</taxon>
        <taxon>Archelosauria</taxon>
        <taxon>Archosauria</taxon>
        <taxon>Dinosauria</taxon>
        <taxon>Saurischia</taxon>
        <taxon>Theropoda</taxon>
        <taxon>Coelurosauria</taxon>
        <taxon>Aves</taxon>
        <taxon>Neognathae</taxon>
        <taxon>Neoaves</taxon>
        <taxon>Telluraves</taxon>
        <taxon>Coraciimorphae</taxon>
        <taxon>Trogoniformes</taxon>
        <taxon>Trogonidae</taxon>
        <taxon>Trogon</taxon>
    </lineage>
</organism>
<reference evidence="3 4" key="1">
    <citation type="submission" date="2019-09" db="EMBL/GenBank/DDBJ databases">
        <title>Bird 10,000 Genomes (B10K) Project - Family phase.</title>
        <authorList>
            <person name="Zhang G."/>
        </authorList>
    </citation>
    <scope>NUCLEOTIDE SEQUENCE [LARGE SCALE GENOMIC DNA]</scope>
    <source>
        <strain evidence="3">B10K-DU-007-40</strain>
        <tissue evidence="3">Mixed tissue sample</tissue>
    </source>
</reference>
<proteinExistence type="predicted"/>
<dbReference type="PANTHER" id="PTHR21356:SF1">
    <property type="entry name" value="ARMADILLO REPEAT-CONTAINING PROTEIN 2"/>
    <property type="match status" value="1"/>
</dbReference>
<keyword evidence="4" id="KW-1185">Reference proteome</keyword>
<dbReference type="Proteomes" id="UP000550660">
    <property type="component" value="Unassembled WGS sequence"/>
</dbReference>